<evidence type="ECO:0000313" key="1">
    <source>
        <dbReference type="EMBL" id="ORX39083.1"/>
    </source>
</evidence>
<sequence length="194" mass="22225">MDWAGPNLQIMSDRRGSKGVRERLNIHSMKRIQSHSPVLPLFLGEEGTIDLCFTCSLAAHDLVLSPSLASISCDSAHLGPPSRIPSQEHIWPLLSQGFVRLFTLSHHEPSHHHSPPRFQLVSPHHLHTDLDQGPHQSERSHFSCMYRWRSSSRSTLRTWQSWLLPRHGQEGMCRSRFDGLPFGRPQAFFRQDVM</sequence>
<protein>
    <submittedName>
        <fullName evidence="1">Uncharacterized protein</fullName>
    </submittedName>
</protein>
<gene>
    <name evidence="1" type="ORF">BD324DRAFT_310051</name>
</gene>
<dbReference type="EMBL" id="NBSH01000003">
    <property type="protein sequence ID" value="ORX39083.1"/>
    <property type="molecule type" value="Genomic_DNA"/>
</dbReference>
<dbReference type="AlphaFoldDB" id="A0A1Y1UM14"/>
<dbReference type="InParanoid" id="A0A1Y1UM14"/>
<name>A0A1Y1UM14_9TREE</name>
<dbReference type="Proteomes" id="UP000193218">
    <property type="component" value="Unassembled WGS sequence"/>
</dbReference>
<reference evidence="1 2" key="1">
    <citation type="submission" date="2017-03" db="EMBL/GenBank/DDBJ databases">
        <title>Widespread Adenine N6-methylation of Active Genes in Fungi.</title>
        <authorList>
            <consortium name="DOE Joint Genome Institute"/>
            <person name="Mondo S.J."/>
            <person name="Dannebaum R.O."/>
            <person name="Kuo R.C."/>
            <person name="Louie K.B."/>
            <person name="Bewick A.J."/>
            <person name="Labutti K."/>
            <person name="Haridas S."/>
            <person name="Kuo A."/>
            <person name="Salamov A."/>
            <person name="Ahrendt S.R."/>
            <person name="Lau R."/>
            <person name="Bowen B.P."/>
            <person name="Lipzen A."/>
            <person name="Sullivan W."/>
            <person name="Andreopoulos W.B."/>
            <person name="Clum A."/>
            <person name="Lindquist E."/>
            <person name="Daum C."/>
            <person name="Northen T.R."/>
            <person name="Ramamoorthy G."/>
            <person name="Schmitz R.J."/>
            <person name="Gryganskyi A."/>
            <person name="Culley D."/>
            <person name="Magnuson J."/>
            <person name="James T.Y."/>
            <person name="O'Malley M.A."/>
            <person name="Stajich J.E."/>
            <person name="Spatafora J.W."/>
            <person name="Visel A."/>
            <person name="Grigoriev I.V."/>
        </authorList>
    </citation>
    <scope>NUCLEOTIDE SEQUENCE [LARGE SCALE GENOMIC DNA]</scope>
    <source>
        <strain evidence="1 2">NRRL Y-17943</strain>
    </source>
</reference>
<accession>A0A1Y1UM14</accession>
<evidence type="ECO:0000313" key="2">
    <source>
        <dbReference type="Proteomes" id="UP000193218"/>
    </source>
</evidence>
<comment type="caution">
    <text evidence="1">The sequence shown here is derived from an EMBL/GenBank/DDBJ whole genome shotgun (WGS) entry which is preliminary data.</text>
</comment>
<organism evidence="1 2">
    <name type="scientific">Kockovaella imperatae</name>
    <dbReference type="NCBI Taxonomy" id="4999"/>
    <lineage>
        <taxon>Eukaryota</taxon>
        <taxon>Fungi</taxon>
        <taxon>Dikarya</taxon>
        <taxon>Basidiomycota</taxon>
        <taxon>Agaricomycotina</taxon>
        <taxon>Tremellomycetes</taxon>
        <taxon>Tremellales</taxon>
        <taxon>Cuniculitremaceae</taxon>
        <taxon>Kockovaella</taxon>
    </lineage>
</organism>
<dbReference type="GeneID" id="33554262"/>
<proteinExistence type="predicted"/>
<keyword evidence="2" id="KW-1185">Reference proteome</keyword>
<dbReference type="RefSeq" id="XP_021872946.1">
    <property type="nucleotide sequence ID" value="XM_022012454.1"/>
</dbReference>